<evidence type="ECO:0000313" key="2">
    <source>
        <dbReference type="EMBL" id="CAB4163251.1"/>
    </source>
</evidence>
<sequence length="54" mass="5474">MKQDQIAGIVRAVVAAVGGYFIGKGMVDAANVEIIAGALATLATAAWSVWAKKA</sequence>
<dbReference type="EMBL" id="LR796745">
    <property type="protein sequence ID" value="CAB4163251.1"/>
    <property type="molecule type" value="Genomic_DNA"/>
</dbReference>
<keyword evidence="1" id="KW-1133">Transmembrane helix</keyword>
<organism evidence="2">
    <name type="scientific">uncultured Caudovirales phage</name>
    <dbReference type="NCBI Taxonomy" id="2100421"/>
    <lineage>
        <taxon>Viruses</taxon>
        <taxon>Duplodnaviria</taxon>
        <taxon>Heunggongvirae</taxon>
        <taxon>Uroviricota</taxon>
        <taxon>Caudoviricetes</taxon>
        <taxon>Peduoviridae</taxon>
        <taxon>Maltschvirus</taxon>
        <taxon>Maltschvirus maltsch</taxon>
    </lineage>
</organism>
<dbReference type="Pfam" id="PF23987">
    <property type="entry name" value="Phage_holin_10"/>
    <property type="match status" value="1"/>
</dbReference>
<reference evidence="2" key="1">
    <citation type="submission" date="2020-04" db="EMBL/GenBank/DDBJ databases">
        <authorList>
            <person name="Chiriac C."/>
            <person name="Salcher M."/>
            <person name="Ghai R."/>
            <person name="Kavagutti S V."/>
        </authorList>
    </citation>
    <scope>NUCLEOTIDE SEQUENCE</scope>
</reference>
<evidence type="ECO:0000313" key="3">
    <source>
        <dbReference type="EMBL" id="CAB4186500.1"/>
    </source>
</evidence>
<proteinExistence type="predicted"/>
<keyword evidence="1" id="KW-0812">Transmembrane</keyword>
<evidence type="ECO:0000256" key="1">
    <source>
        <dbReference type="SAM" id="Phobius"/>
    </source>
</evidence>
<protein>
    <recommendedName>
        <fullName evidence="4">Holin</fullName>
    </recommendedName>
</protein>
<name>A0A6J5P1T4_9CAUD</name>
<dbReference type="InterPro" id="IPR058159">
    <property type="entry name" value="Phage_holin_10"/>
</dbReference>
<evidence type="ECO:0008006" key="4">
    <source>
        <dbReference type="Google" id="ProtNLM"/>
    </source>
</evidence>
<feature type="transmembrane region" description="Helical" evidence="1">
    <location>
        <begin position="6"/>
        <end position="23"/>
    </location>
</feature>
<accession>A0A6J5P1T4</accession>
<keyword evidence="1" id="KW-0472">Membrane</keyword>
<feature type="transmembrane region" description="Helical" evidence="1">
    <location>
        <begin position="30"/>
        <end position="50"/>
    </location>
</feature>
<dbReference type="EMBL" id="LR797100">
    <property type="protein sequence ID" value="CAB4186500.1"/>
    <property type="molecule type" value="Genomic_DNA"/>
</dbReference>
<gene>
    <name evidence="3" type="ORF">UFOVP1148_10</name>
    <name evidence="2" type="ORF">UFOVP809_11</name>
</gene>